<keyword evidence="2" id="KW-1185">Reference proteome</keyword>
<reference evidence="1 2" key="1">
    <citation type="submission" date="2018-04" db="EMBL/GenBank/DDBJ databases">
        <authorList>
            <person name="Zhang X."/>
            <person name="Yuan J."/>
            <person name="Li F."/>
            <person name="Xiang J."/>
        </authorList>
    </citation>
    <scope>NUCLEOTIDE SEQUENCE [LARGE SCALE GENOMIC DNA]</scope>
    <source>
        <tissue evidence="1">Muscle</tissue>
    </source>
</reference>
<evidence type="ECO:0000313" key="1">
    <source>
        <dbReference type="EMBL" id="ROT77807.1"/>
    </source>
</evidence>
<gene>
    <name evidence="1" type="ORF">C7M84_003495</name>
</gene>
<dbReference type="EMBL" id="QCYY01001472">
    <property type="protein sequence ID" value="ROT77807.1"/>
    <property type="molecule type" value="Genomic_DNA"/>
</dbReference>
<evidence type="ECO:0000313" key="2">
    <source>
        <dbReference type="Proteomes" id="UP000283509"/>
    </source>
</evidence>
<protein>
    <submittedName>
        <fullName evidence="1">Uncharacterized protein</fullName>
    </submittedName>
</protein>
<proteinExistence type="predicted"/>
<accession>A0A3R7MC07</accession>
<reference evidence="1 2" key="2">
    <citation type="submission" date="2019-01" db="EMBL/GenBank/DDBJ databases">
        <title>The decoding of complex shrimp genome reveals the adaptation for benthos swimmer, frequently molting mechanism and breeding impact on genome.</title>
        <authorList>
            <person name="Sun Y."/>
            <person name="Gao Y."/>
            <person name="Yu Y."/>
        </authorList>
    </citation>
    <scope>NUCLEOTIDE SEQUENCE [LARGE SCALE GENOMIC DNA]</scope>
    <source>
        <tissue evidence="1">Muscle</tissue>
    </source>
</reference>
<organism evidence="1 2">
    <name type="scientific">Penaeus vannamei</name>
    <name type="common">Whiteleg shrimp</name>
    <name type="synonym">Litopenaeus vannamei</name>
    <dbReference type="NCBI Taxonomy" id="6689"/>
    <lineage>
        <taxon>Eukaryota</taxon>
        <taxon>Metazoa</taxon>
        <taxon>Ecdysozoa</taxon>
        <taxon>Arthropoda</taxon>
        <taxon>Crustacea</taxon>
        <taxon>Multicrustacea</taxon>
        <taxon>Malacostraca</taxon>
        <taxon>Eumalacostraca</taxon>
        <taxon>Eucarida</taxon>
        <taxon>Decapoda</taxon>
        <taxon>Dendrobranchiata</taxon>
        <taxon>Penaeoidea</taxon>
        <taxon>Penaeidae</taxon>
        <taxon>Penaeus</taxon>
    </lineage>
</organism>
<dbReference type="AlphaFoldDB" id="A0A3R7MC07"/>
<comment type="caution">
    <text evidence="1">The sequence shown here is derived from an EMBL/GenBank/DDBJ whole genome shotgun (WGS) entry which is preliminary data.</text>
</comment>
<name>A0A3R7MC07_PENVA</name>
<dbReference type="Proteomes" id="UP000283509">
    <property type="component" value="Unassembled WGS sequence"/>
</dbReference>
<sequence>MTHLTRGASYAPLTRLCQLLSLQAKGISPSLTFHPPPTHSLSIYTFLFAFPVLFPSPPFLFSFPLPPLLLPSTPSNSLPFFPHSTLSPFPISTSLFSLSLSIPTLNFSSSLSSPFLTSNFPSSLSLPHSLPLNFPLLSLSLPIPYLSTSFFSFSLPIPYLSNSLFSLSLSPFTTSQLPSSLSLSLYPFPTSQLPLFSSLSLSPFPNLLTPSSLLLPIPYLNFPLSLSLSPLPTSNFPLSLSLSLSLPIPYLTTSYPFSLSFHFSLPVNPSSTALCHPSLPFNYVRDTSLTLSIIPHILPSPNTAIACFLSPTNTLPSFCMSLVISLFLSTSETLHHLSPTLSSYFKRSLYCPPSSQRSHISTLHPLSQRPPPLLSPTLLITPFSLQRPHTPFLSPNAPHNSLLSPTPVTPSVLAPHTSLSLSNALYTSFFSLYNAPPTSPHLSPTPLIPPLLSPTPLLFLPLTLNAPHTPPPSLSNAPHTFLPLQRPL</sequence>